<dbReference type="EC" id="3.1.4.11" evidence="3 12"/>
<dbReference type="GO" id="GO:0016042">
    <property type="term" value="P:lipid catabolic process"/>
    <property type="evidence" value="ECO:0007669"/>
    <property type="project" value="UniProtKB-KW"/>
</dbReference>
<dbReference type="FunFam" id="3.20.20.190:FF:000084">
    <property type="match status" value="1"/>
</dbReference>
<dbReference type="InterPro" id="IPR001711">
    <property type="entry name" value="PLipase_C_Pinositol-sp_Y"/>
</dbReference>
<dbReference type="SUPFAM" id="SSF47473">
    <property type="entry name" value="EF-hand"/>
    <property type="match status" value="1"/>
</dbReference>
<dbReference type="PROSITE" id="PS50007">
    <property type="entry name" value="PIPLC_X_DOMAIN"/>
    <property type="match status" value="1"/>
</dbReference>
<evidence type="ECO:0000256" key="4">
    <source>
        <dbReference type="ARBA" id="ARBA00022723"/>
    </source>
</evidence>
<feature type="region of interest" description="Disordered" evidence="13">
    <location>
        <begin position="642"/>
        <end position="684"/>
    </location>
</feature>
<dbReference type="CDD" id="cd08558">
    <property type="entry name" value="PI-PLCc_eukaryota"/>
    <property type="match status" value="1"/>
</dbReference>
<evidence type="ECO:0000256" key="6">
    <source>
        <dbReference type="ARBA" id="ARBA00022842"/>
    </source>
</evidence>
<dbReference type="GO" id="GO:0007186">
    <property type="term" value="P:G protein-coupled receptor signaling pathway"/>
    <property type="evidence" value="ECO:0007669"/>
    <property type="project" value="TreeGrafter"/>
</dbReference>
<dbReference type="GO" id="GO:0007265">
    <property type="term" value="P:Ras protein signal transduction"/>
    <property type="evidence" value="ECO:0007669"/>
    <property type="project" value="TreeGrafter"/>
</dbReference>
<dbReference type="AlphaFoldDB" id="A0AAQ4E9D2"/>
<sequence>MVSVHGLERATIYKEELERLQGLLHFPEEVAVRLTDVEYELFYSVSPVHYIRQVTVDLSGKAATFNAGEKDRTVQALIKRFNEFVSDFHGEDHFMTRIGVGGIINVEKIHQAHRVLDDIKAFHHHYKCREHALAQVAINSKEVRSPSPAGALHLLSGHRVRRREETSCKEDDSLYLQDPEAYIPIQELANDHHISMVPLTVDRVDFHQLQILHHGCTMVHWEEDGSRSSLCYVRLERSNATITWCKPAWSALRGSGPQDYALSVNIEENVPVGLSQKYDTGESYLAGLEEGFLDLNVVKEIVLCRSSIEVAAVAKRHGLEDSFSDQNLLRFKFGAGLSENRVLEFILPNFLSVIWYDSLRRLVSMLKQQRQLCDGRIHWLKETYLQLYFREQSCIGPTPAEAIKVFGGRKWTLNSLGSSSSVESTSSAFKRASSFGMSTTKLRKKKSSTSLATVRRHEPDNVLREKNLLSFEGFARYLLDKDNYAFVPEIIPPGANTVRLSYIRFYSSRHDSVTFTVLRHVFVSQNMDKPLSHYYIASSHNTYLTGHQLKGESSVELYSEVLLRGCRCVELDCWDGDDGIPVIYHGHTLTSKIPFKNVFGERLQTQFLFSNDVCDEARLPSPNQLRYKVLIKNKKLRPPLTPALPLKSAKGVPQGKIAPGRTNSIISTASTGSLNDEDEEDYEDYDEEDDNLEDAGLHINTAMFEQNGSCGYVLKPSAMWDKNNIMHGQYNPWDKEFDGIHPLNLHITVSRLLDHPHPCPAISRHHPAHLVLCSLSTCVETLDTSPFQHAGGITLSPASSP</sequence>
<comment type="catalytic activity">
    <reaction evidence="2 12">
        <text>a 1,2-diacyl-sn-glycero-3-phospho-(1D-myo-inositol-4,5-bisphosphate) + H2O = 1D-myo-inositol 1,4,5-trisphosphate + a 1,2-diacyl-sn-glycerol + H(+)</text>
        <dbReference type="Rhea" id="RHEA:33179"/>
        <dbReference type="ChEBI" id="CHEBI:15377"/>
        <dbReference type="ChEBI" id="CHEBI:15378"/>
        <dbReference type="ChEBI" id="CHEBI:17815"/>
        <dbReference type="ChEBI" id="CHEBI:58456"/>
        <dbReference type="ChEBI" id="CHEBI:203600"/>
        <dbReference type="EC" id="3.1.4.11"/>
    </reaction>
</comment>
<dbReference type="Gene3D" id="1.10.840.10">
    <property type="entry name" value="Ras guanine-nucleotide exchange factors catalytic domain"/>
    <property type="match status" value="1"/>
</dbReference>
<dbReference type="GO" id="GO:0046488">
    <property type="term" value="P:phosphatidylinositol metabolic process"/>
    <property type="evidence" value="ECO:0007669"/>
    <property type="project" value="TreeGrafter"/>
</dbReference>
<dbReference type="EMBL" id="JARKHS020019858">
    <property type="protein sequence ID" value="KAK8771356.1"/>
    <property type="molecule type" value="Genomic_DNA"/>
</dbReference>
<dbReference type="PANTHER" id="PTHR10336">
    <property type="entry name" value="PHOSPHOINOSITIDE-SPECIFIC PHOSPHOLIPASE C FAMILY PROTEIN"/>
    <property type="match status" value="1"/>
</dbReference>
<dbReference type="PRINTS" id="PR00390">
    <property type="entry name" value="PHPHLIPASEC"/>
</dbReference>
<evidence type="ECO:0000256" key="2">
    <source>
        <dbReference type="ARBA" id="ARBA00001195"/>
    </source>
</evidence>
<evidence type="ECO:0000256" key="5">
    <source>
        <dbReference type="ARBA" id="ARBA00022801"/>
    </source>
</evidence>
<evidence type="ECO:0000256" key="11">
    <source>
        <dbReference type="ARBA" id="ARBA00023239"/>
    </source>
</evidence>
<feature type="compositionally biased region" description="Acidic residues" evidence="13">
    <location>
        <begin position="675"/>
        <end position="684"/>
    </location>
</feature>
<evidence type="ECO:0000256" key="10">
    <source>
        <dbReference type="ARBA" id="ARBA00023224"/>
    </source>
</evidence>
<keyword evidence="6" id="KW-0460">Magnesium</keyword>
<protein>
    <recommendedName>
        <fullName evidence="3 12">Phosphoinositide phospholipase C</fullName>
        <ecNumber evidence="3 12">3.1.4.11</ecNumber>
    </recommendedName>
</protein>
<dbReference type="InterPro" id="IPR023578">
    <property type="entry name" value="Ras_GEF_dom_sf"/>
</dbReference>
<dbReference type="GO" id="GO:0051209">
    <property type="term" value="P:release of sequestered calcium ion into cytosol"/>
    <property type="evidence" value="ECO:0007669"/>
    <property type="project" value="TreeGrafter"/>
</dbReference>
<keyword evidence="16" id="KW-1185">Reference proteome</keyword>
<dbReference type="InterPro" id="IPR017946">
    <property type="entry name" value="PLC-like_Pdiesterase_TIM-brl"/>
</dbReference>
<dbReference type="InterPro" id="IPR011992">
    <property type="entry name" value="EF-hand-dom_pair"/>
</dbReference>
<comment type="caution">
    <text evidence="15">The sequence shown here is derived from an EMBL/GenBank/DDBJ whole genome shotgun (WGS) entry which is preliminary data.</text>
</comment>
<accession>A0AAQ4E9D2</accession>
<dbReference type="InterPro" id="IPR036964">
    <property type="entry name" value="RASGEF_cat_dom_sf"/>
</dbReference>
<gene>
    <name evidence="15" type="ORF">V5799_025397</name>
</gene>
<evidence type="ECO:0000313" key="15">
    <source>
        <dbReference type="EMBL" id="KAK8771356.1"/>
    </source>
</evidence>
<dbReference type="InterPro" id="IPR001192">
    <property type="entry name" value="PI-PLC_fam"/>
</dbReference>
<dbReference type="Proteomes" id="UP001321473">
    <property type="component" value="Unassembled WGS sequence"/>
</dbReference>
<dbReference type="SMART" id="SM00148">
    <property type="entry name" value="PLCXc"/>
    <property type="match status" value="1"/>
</dbReference>
<dbReference type="SUPFAM" id="SSF51695">
    <property type="entry name" value="PLC-like phosphodiesterases"/>
    <property type="match status" value="1"/>
</dbReference>
<dbReference type="GO" id="GO:0004435">
    <property type="term" value="F:phosphatidylinositol-4,5-bisphosphate phospholipase C activity"/>
    <property type="evidence" value="ECO:0007669"/>
    <property type="project" value="UniProtKB-EC"/>
</dbReference>
<dbReference type="PROSITE" id="PS50008">
    <property type="entry name" value="PIPLC_Y_DOMAIN"/>
    <property type="match status" value="1"/>
</dbReference>
<keyword evidence="11" id="KW-0456">Lyase</keyword>
<keyword evidence="7 12" id="KW-0442">Lipid degradation</keyword>
<dbReference type="Pfam" id="PF00388">
    <property type="entry name" value="PI-PLC-X"/>
    <property type="match status" value="1"/>
</dbReference>
<name>A0AAQ4E9D2_AMBAM</name>
<evidence type="ECO:0000256" key="9">
    <source>
        <dbReference type="ARBA" id="ARBA00023157"/>
    </source>
</evidence>
<evidence type="ECO:0000256" key="3">
    <source>
        <dbReference type="ARBA" id="ARBA00012368"/>
    </source>
</evidence>
<dbReference type="Gene3D" id="1.10.238.10">
    <property type="entry name" value="EF-hand"/>
    <property type="match status" value="1"/>
</dbReference>
<reference evidence="15 16" key="1">
    <citation type="journal article" date="2023" name="Arcadia Sci">
        <title>De novo assembly of a long-read Amblyomma americanum tick genome.</title>
        <authorList>
            <person name="Chou S."/>
            <person name="Poskanzer K.E."/>
            <person name="Rollins M."/>
            <person name="Thuy-Boun P.S."/>
        </authorList>
    </citation>
    <scope>NUCLEOTIDE SEQUENCE [LARGE SCALE GENOMIC DNA]</scope>
    <source>
        <strain evidence="15">F_SG_1</strain>
        <tissue evidence="15">Salivary glands</tissue>
    </source>
</reference>
<dbReference type="Gene3D" id="3.20.20.190">
    <property type="entry name" value="Phosphatidylinositol (PI) phosphodiesterase"/>
    <property type="match status" value="3"/>
</dbReference>
<evidence type="ECO:0000256" key="1">
    <source>
        <dbReference type="ARBA" id="ARBA00000110"/>
    </source>
</evidence>
<evidence type="ECO:0000256" key="7">
    <source>
        <dbReference type="ARBA" id="ARBA00022963"/>
    </source>
</evidence>
<dbReference type="PANTHER" id="PTHR10336:SF6">
    <property type="entry name" value="1-PHOSPHATIDYLINOSITOL 4,5-BISPHOSPHATE PHOSPHODIESTERASE EPSILON-1"/>
    <property type="match status" value="1"/>
</dbReference>
<keyword evidence="8 12" id="KW-0443">Lipid metabolism</keyword>
<dbReference type="GO" id="GO:0005085">
    <property type="term" value="F:guanyl-nucleotide exchange factor activity"/>
    <property type="evidence" value="ECO:0007669"/>
    <property type="project" value="InterPro"/>
</dbReference>
<dbReference type="InterPro" id="IPR000909">
    <property type="entry name" value="PLipase_C_PInositol-sp_X_dom"/>
</dbReference>
<feature type="domain" description="PI-PLC Y-box" evidence="14">
    <location>
        <begin position="694"/>
        <end position="719"/>
    </location>
</feature>
<dbReference type="SUPFAM" id="SSF48366">
    <property type="entry name" value="Ras GEF"/>
    <property type="match status" value="1"/>
</dbReference>
<evidence type="ECO:0000256" key="13">
    <source>
        <dbReference type="SAM" id="MobiDB-lite"/>
    </source>
</evidence>
<comment type="catalytic activity">
    <reaction evidence="1">
        <text>an N-(acyl)-sphingosylphosphoethanolamine = an N-(acyl)-sphingosyl-1,3-cyclic phosphate + ethanolamine</text>
        <dbReference type="Rhea" id="RHEA:60648"/>
        <dbReference type="ChEBI" id="CHEBI:57603"/>
        <dbReference type="ChEBI" id="CHEBI:143891"/>
        <dbReference type="ChEBI" id="CHEBI:143892"/>
    </reaction>
</comment>
<evidence type="ECO:0000259" key="14">
    <source>
        <dbReference type="PROSITE" id="PS50008"/>
    </source>
</evidence>
<dbReference type="GO" id="GO:0016829">
    <property type="term" value="F:lyase activity"/>
    <property type="evidence" value="ECO:0007669"/>
    <property type="project" value="UniProtKB-KW"/>
</dbReference>
<keyword evidence="5 12" id="KW-0378">Hydrolase</keyword>
<dbReference type="GO" id="GO:0048015">
    <property type="term" value="P:phosphatidylinositol-mediated signaling"/>
    <property type="evidence" value="ECO:0007669"/>
    <property type="project" value="TreeGrafter"/>
</dbReference>
<proteinExistence type="predicted"/>
<keyword evidence="10" id="KW-0807">Transducer</keyword>
<feature type="compositionally biased region" description="Polar residues" evidence="13">
    <location>
        <begin position="661"/>
        <end position="673"/>
    </location>
</feature>
<keyword evidence="4" id="KW-0479">Metal-binding</keyword>
<evidence type="ECO:0000256" key="12">
    <source>
        <dbReference type="RuleBase" id="RU361133"/>
    </source>
</evidence>
<organism evidence="15 16">
    <name type="scientific">Amblyomma americanum</name>
    <name type="common">Lone star tick</name>
    <dbReference type="NCBI Taxonomy" id="6943"/>
    <lineage>
        <taxon>Eukaryota</taxon>
        <taxon>Metazoa</taxon>
        <taxon>Ecdysozoa</taxon>
        <taxon>Arthropoda</taxon>
        <taxon>Chelicerata</taxon>
        <taxon>Arachnida</taxon>
        <taxon>Acari</taxon>
        <taxon>Parasitiformes</taxon>
        <taxon>Ixodida</taxon>
        <taxon>Ixodoidea</taxon>
        <taxon>Ixodidae</taxon>
        <taxon>Amblyomminae</taxon>
        <taxon>Amblyomma</taxon>
    </lineage>
</organism>
<dbReference type="GO" id="GO:0046872">
    <property type="term" value="F:metal ion binding"/>
    <property type="evidence" value="ECO:0007669"/>
    <property type="project" value="UniProtKB-KW"/>
</dbReference>
<evidence type="ECO:0000313" key="16">
    <source>
        <dbReference type="Proteomes" id="UP001321473"/>
    </source>
</evidence>
<evidence type="ECO:0000256" key="8">
    <source>
        <dbReference type="ARBA" id="ARBA00023098"/>
    </source>
</evidence>
<keyword evidence="9" id="KW-1015">Disulfide bond</keyword>